<keyword evidence="2" id="KW-1185">Reference proteome</keyword>
<accession>A0A4P9VWE0</accession>
<gene>
    <name evidence="1" type="ORF">BDK51DRAFT_38904</name>
</gene>
<protein>
    <submittedName>
        <fullName evidence="1">Uncharacterized protein</fullName>
    </submittedName>
</protein>
<sequence>MGSWIMPGLDGDGCGQWDFLATARPASAQSNNAQKTFISLDHTQLLCIDVGPRDTEKHRFLNGAEAASSDETCEYDFPLSRLLSAPLPIDAARYLLSVFSALHSDSPEGGVDVPTPLPALFVLQAEEASAGRKSYVGVEACSDKKGGPASRHVIKLNEHARGALLGDEAEGSRKGGPLGSIVMDVRWKGAQELLGTPPPSADVLMEIRGISGTRDPENHLPTAVLRTELAKLMKWDAIRRGVAECDTTSASKGLVPAVLAFLKPAESEDDLVDALEPLIDELESACFRW</sequence>
<evidence type="ECO:0000313" key="2">
    <source>
        <dbReference type="Proteomes" id="UP000269721"/>
    </source>
</evidence>
<organism evidence="1 2">
    <name type="scientific">Blyttiomyces helicus</name>
    <dbReference type="NCBI Taxonomy" id="388810"/>
    <lineage>
        <taxon>Eukaryota</taxon>
        <taxon>Fungi</taxon>
        <taxon>Fungi incertae sedis</taxon>
        <taxon>Chytridiomycota</taxon>
        <taxon>Chytridiomycota incertae sedis</taxon>
        <taxon>Chytridiomycetes</taxon>
        <taxon>Chytridiomycetes incertae sedis</taxon>
        <taxon>Blyttiomyces</taxon>
    </lineage>
</organism>
<evidence type="ECO:0000313" key="1">
    <source>
        <dbReference type="EMBL" id="RKO84011.1"/>
    </source>
</evidence>
<dbReference type="Proteomes" id="UP000269721">
    <property type="component" value="Unassembled WGS sequence"/>
</dbReference>
<dbReference type="AlphaFoldDB" id="A0A4P9VWE0"/>
<dbReference type="EMBL" id="ML000594">
    <property type="protein sequence ID" value="RKO84011.1"/>
    <property type="molecule type" value="Genomic_DNA"/>
</dbReference>
<name>A0A4P9VWE0_9FUNG</name>
<reference evidence="2" key="1">
    <citation type="journal article" date="2018" name="Nat. Microbiol.">
        <title>Leveraging single-cell genomics to expand the fungal tree of life.</title>
        <authorList>
            <person name="Ahrendt S.R."/>
            <person name="Quandt C.A."/>
            <person name="Ciobanu D."/>
            <person name="Clum A."/>
            <person name="Salamov A."/>
            <person name="Andreopoulos B."/>
            <person name="Cheng J.F."/>
            <person name="Woyke T."/>
            <person name="Pelin A."/>
            <person name="Henrissat B."/>
            <person name="Reynolds N.K."/>
            <person name="Benny G.L."/>
            <person name="Smith M.E."/>
            <person name="James T.Y."/>
            <person name="Grigoriev I.V."/>
        </authorList>
    </citation>
    <scope>NUCLEOTIDE SEQUENCE [LARGE SCALE GENOMIC DNA]</scope>
</reference>
<proteinExistence type="predicted"/>
<dbReference type="OrthoDB" id="5556307at2759"/>